<keyword evidence="2" id="KW-1185">Reference proteome</keyword>
<dbReference type="Proteomes" id="UP001221757">
    <property type="component" value="Unassembled WGS sequence"/>
</dbReference>
<evidence type="ECO:0000313" key="2">
    <source>
        <dbReference type="Proteomes" id="UP001221757"/>
    </source>
</evidence>
<name>A0AAD7D9H8_MYCRO</name>
<gene>
    <name evidence="1" type="ORF">B0H17DRAFT_1204526</name>
</gene>
<accession>A0AAD7D9H8</accession>
<dbReference type="EMBL" id="JARKIE010000100">
    <property type="protein sequence ID" value="KAJ7685975.1"/>
    <property type="molecule type" value="Genomic_DNA"/>
</dbReference>
<comment type="caution">
    <text evidence="1">The sequence shown here is derived from an EMBL/GenBank/DDBJ whole genome shotgun (WGS) entry which is preliminary data.</text>
</comment>
<sequence>MVLVVPLELHPPTFLFVFELAAHCVGRITSLDFQAVDIVLEDGIEDTDDANDCVQFAGEVLVQWALQYPRIPTLPAFSLASMRASSVQRRETIAHNQLSTACPATIVPTYKVTYHTNGSLRKHEKCYVPDMNKMGSVPPLPGFDVLAEMPPNRASGESLPFLDVAEEAAGTVPTYETTAPCDEKGVKKRQKVAHMDELKAEESIFLEILLSLHYHSQLLMPWACSINSQLWKVVCTDCLQAELLCPQCWVNKHRTMPKH</sequence>
<dbReference type="AlphaFoldDB" id="A0AAD7D9H8"/>
<proteinExistence type="predicted"/>
<reference evidence="1" key="1">
    <citation type="submission" date="2023-03" db="EMBL/GenBank/DDBJ databases">
        <title>Massive genome expansion in bonnet fungi (Mycena s.s.) driven by repeated elements and novel gene families across ecological guilds.</title>
        <authorList>
            <consortium name="Lawrence Berkeley National Laboratory"/>
            <person name="Harder C.B."/>
            <person name="Miyauchi S."/>
            <person name="Viragh M."/>
            <person name="Kuo A."/>
            <person name="Thoen E."/>
            <person name="Andreopoulos B."/>
            <person name="Lu D."/>
            <person name="Skrede I."/>
            <person name="Drula E."/>
            <person name="Henrissat B."/>
            <person name="Morin E."/>
            <person name="Kohler A."/>
            <person name="Barry K."/>
            <person name="LaButti K."/>
            <person name="Morin E."/>
            <person name="Salamov A."/>
            <person name="Lipzen A."/>
            <person name="Mereny Z."/>
            <person name="Hegedus B."/>
            <person name="Baldrian P."/>
            <person name="Stursova M."/>
            <person name="Weitz H."/>
            <person name="Taylor A."/>
            <person name="Grigoriev I.V."/>
            <person name="Nagy L.G."/>
            <person name="Martin F."/>
            <person name="Kauserud H."/>
        </authorList>
    </citation>
    <scope>NUCLEOTIDE SEQUENCE</scope>
    <source>
        <strain evidence="1">CBHHK067</strain>
    </source>
</reference>
<evidence type="ECO:0000313" key="1">
    <source>
        <dbReference type="EMBL" id="KAJ7685975.1"/>
    </source>
</evidence>
<organism evidence="1 2">
    <name type="scientific">Mycena rosella</name>
    <name type="common">Pink bonnet</name>
    <name type="synonym">Agaricus rosellus</name>
    <dbReference type="NCBI Taxonomy" id="1033263"/>
    <lineage>
        <taxon>Eukaryota</taxon>
        <taxon>Fungi</taxon>
        <taxon>Dikarya</taxon>
        <taxon>Basidiomycota</taxon>
        <taxon>Agaricomycotina</taxon>
        <taxon>Agaricomycetes</taxon>
        <taxon>Agaricomycetidae</taxon>
        <taxon>Agaricales</taxon>
        <taxon>Marasmiineae</taxon>
        <taxon>Mycenaceae</taxon>
        <taxon>Mycena</taxon>
    </lineage>
</organism>
<protein>
    <submittedName>
        <fullName evidence="1">Uncharacterized protein</fullName>
    </submittedName>
</protein>